<evidence type="ECO:0000256" key="1">
    <source>
        <dbReference type="SAM" id="MobiDB-lite"/>
    </source>
</evidence>
<dbReference type="InterPro" id="IPR055570">
    <property type="entry name" value="DUF7146"/>
</dbReference>
<dbReference type="Pfam" id="PF13362">
    <property type="entry name" value="Toprim_3"/>
    <property type="match status" value="1"/>
</dbReference>
<feature type="domain" description="Toprim" evidence="3">
    <location>
        <begin position="255"/>
        <end position="349"/>
    </location>
</feature>
<proteinExistence type="predicted"/>
<feature type="domain" description="DUF927" evidence="2">
    <location>
        <begin position="424"/>
        <end position="685"/>
    </location>
</feature>
<evidence type="ECO:0000313" key="5">
    <source>
        <dbReference type="EMBL" id="CUA90649.1"/>
    </source>
</evidence>
<dbReference type="CDD" id="cd01029">
    <property type="entry name" value="TOPRIM_primases"/>
    <property type="match status" value="1"/>
</dbReference>
<sequence>MLDFNGIEAARPFERFDLDAIVEELRRTAKVWVPQHFLKGRREGNVWRLANIHGAPPRKQGSCVIALDGPNAGDWIDFDGSGSGGPLSALEHATGLKGRELYAYAAALVGQSSGTTQKGAKRKRANGATSPDVSDGRSTSEARDAAVATEIRHILARAAPIKDTLAEVYLRGRKLVVPDTDDLRFVADLTHFETQTGWPGMVGIVRDMRGEVVGLHRTYLAPEGAAKAPLATPRMSLGHVGGGVIRLASPNAGLLGIAEGVETALAVMTACPSLPMWAALSAGNIAELSLPPEIDRVVICADHDSSGVGFEAARKLATQMADRGKRAWVALPPGMGDDFNDLLMREGAEAVCAVIEAAQEFVVESPLLGAMIVDRDPKPTRTIEDVAKLFPLPNLEDATLAYRRARDGRILLFKSTGRDKLGNERWQAMTTPFGAVARLRYLDHDEAFGLRVHIDAMDGRIRAVDFNRAALARLGASDLRAELFAAGLRCENDGDQLAVQILKGADPDQEILVVSRPGWHRLDGSEHPVFVTPAGTAIGDNPTRRLELATNARFGTTTRGSLDGWKTALTAVASAKGCPHFLLGVLAGFAGVVQSLAGLDSCGINLSGLSSSGKTTAQRLAVSAWTSPLIGAGLLQSMRSTENAVEVFAQAASGTVLALDELAHADGRAIGRLIYAISGGQGKARLTAGAILKHRYAWSTYAVLSSECSLEEKVRADGAAWIAGMAVRILDVDVTDVDRTLSQNVIREIVAVEQHHGHAGPAFVERLVAAKLHHRPDALRERVMDFARRLAGERADAARLRAATCLALPCIAGQLAQDFDLLPWSIDLETPVRWAWERFQKSSDAEALAPDEQAIASLRAWIAERWDVTIKSVDTGADGYDRKLNNREAVAWYDDTAIYVPVQRLREASGETLKAQQVVKALVERNLLDKRQDNRRAVVRWVPKIGRVDAYALKRSEFGRRQTWFGDESGDVQ</sequence>
<dbReference type="Pfam" id="PF06048">
    <property type="entry name" value="DUF927"/>
    <property type="match status" value="1"/>
</dbReference>
<feature type="region of interest" description="Disordered" evidence="1">
    <location>
        <begin position="113"/>
        <end position="141"/>
    </location>
</feature>
<comment type="caution">
    <text evidence="5">The sequence shown here is derived from an EMBL/GenBank/DDBJ whole genome shotgun (WGS) entry which is preliminary data.</text>
</comment>
<name>A0ABM9U958_9HYPH</name>
<dbReference type="Gene3D" id="3.40.1360.10">
    <property type="match status" value="1"/>
</dbReference>
<evidence type="ECO:0000259" key="3">
    <source>
        <dbReference type="Pfam" id="PF13362"/>
    </source>
</evidence>
<dbReference type="InterPro" id="IPR034154">
    <property type="entry name" value="TOPRIM_DnaG/twinkle"/>
</dbReference>
<dbReference type="Pfam" id="PF23639">
    <property type="entry name" value="DUF7146"/>
    <property type="match status" value="1"/>
</dbReference>
<dbReference type="InterPro" id="IPR009270">
    <property type="entry name" value="DUF927"/>
</dbReference>
<accession>A0ABM9U958</accession>
<evidence type="ECO:0000259" key="4">
    <source>
        <dbReference type="Pfam" id="PF23639"/>
    </source>
</evidence>
<dbReference type="Proteomes" id="UP000182178">
    <property type="component" value="Unassembled WGS sequence"/>
</dbReference>
<dbReference type="RefSeq" id="WP_055460842.1">
    <property type="nucleotide sequence ID" value="NZ_CYHC01000014.1"/>
</dbReference>
<evidence type="ECO:0000259" key="2">
    <source>
        <dbReference type="Pfam" id="PF06048"/>
    </source>
</evidence>
<gene>
    <name evidence="5" type="ORF">Ga0061061_11448</name>
</gene>
<keyword evidence="6" id="KW-1185">Reference proteome</keyword>
<dbReference type="EMBL" id="CYHC01000014">
    <property type="protein sequence ID" value="CUA90649.1"/>
    <property type="molecule type" value="Genomic_DNA"/>
</dbReference>
<evidence type="ECO:0000313" key="6">
    <source>
        <dbReference type="Proteomes" id="UP000182178"/>
    </source>
</evidence>
<feature type="domain" description="DUF7146" evidence="4">
    <location>
        <begin position="149"/>
        <end position="247"/>
    </location>
</feature>
<dbReference type="InterPro" id="IPR006171">
    <property type="entry name" value="TOPRIM_dom"/>
</dbReference>
<reference evidence="5 6" key="1">
    <citation type="submission" date="2015-08" db="EMBL/GenBank/DDBJ databases">
        <authorList>
            <person name="Varghese N."/>
        </authorList>
    </citation>
    <scope>NUCLEOTIDE SEQUENCE [LARGE SCALE GENOMIC DNA]</scope>
    <source>
        <strain evidence="5 6">DSM 18167</strain>
    </source>
</reference>
<protein>
    <submittedName>
        <fullName evidence="5">Uncharcterized protein, DUF927 family</fullName>
    </submittedName>
</protein>
<organism evidence="5 6">
    <name type="scientific">Chelatococcus sambhunathii</name>
    <dbReference type="NCBI Taxonomy" id="363953"/>
    <lineage>
        <taxon>Bacteria</taxon>
        <taxon>Pseudomonadati</taxon>
        <taxon>Pseudomonadota</taxon>
        <taxon>Alphaproteobacteria</taxon>
        <taxon>Hyphomicrobiales</taxon>
        <taxon>Chelatococcaceae</taxon>
        <taxon>Chelatococcus</taxon>
    </lineage>
</organism>